<dbReference type="AlphaFoldDB" id="A0A1F5XHB9"/>
<keyword evidence="1" id="KW-1133">Transmembrane helix</keyword>
<dbReference type="Proteomes" id="UP000177346">
    <property type="component" value="Unassembled WGS sequence"/>
</dbReference>
<dbReference type="EMBL" id="MFIF01000006">
    <property type="protein sequence ID" value="OGF87270.1"/>
    <property type="molecule type" value="Genomic_DNA"/>
</dbReference>
<keyword evidence="1" id="KW-0812">Transmembrane</keyword>
<evidence type="ECO:0000313" key="2">
    <source>
        <dbReference type="EMBL" id="OGF87270.1"/>
    </source>
</evidence>
<reference evidence="2 3" key="1">
    <citation type="journal article" date="2016" name="Nat. Commun.">
        <title>Thousands of microbial genomes shed light on interconnected biogeochemical processes in an aquifer system.</title>
        <authorList>
            <person name="Anantharaman K."/>
            <person name="Brown C.T."/>
            <person name="Hug L.A."/>
            <person name="Sharon I."/>
            <person name="Castelle C.J."/>
            <person name="Probst A.J."/>
            <person name="Thomas B.C."/>
            <person name="Singh A."/>
            <person name="Wilkins M.J."/>
            <person name="Karaoz U."/>
            <person name="Brodie E.L."/>
            <person name="Williams K.H."/>
            <person name="Hubbard S.S."/>
            <person name="Banfield J.F."/>
        </authorList>
    </citation>
    <scope>NUCLEOTIDE SEQUENCE [LARGE SCALE GENOMIC DNA]</scope>
</reference>
<organism evidence="2 3">
    <name type="scientific">Candidatus Giovannonibacteria bacterium RIFCSPLOWO2_01_FULL_46_32</name>
    <dbReference type="NCBI Taxonomy" id="1798353"/>
    <lineage>
        <taxon>Bacteria</taxon>
        <taxon>Candidatus Giovannoniibacteriota</taxon>
    </lineage>
</organism>
<proteinExistence type="predicted"/>
<name>A0A1F5XHB9_9BACT</name>
<feature type="transmembrane region" description="Helical" evidence="1">
    <location>
        <begin position="12"/>
        <end position="29"/>
    </location>
</feature>
<gene>
    <name evidence="2" type="ORF">A3B19_03515</name>
</gene>
<sequence>MKKFIQENWFKIGLLVIFVISIVGAFYWFQLRPARIRNECSQYLREPIKASSSGRLPEQTSGEVIYKKCLLEYGLEK</sequence>
<protein>
    <submittedName>
        <fullName evidence="2">Uncharacterized protein</fullName>
    </submittedName>
</protein>
<evidence type="ECO:0000256" key="1">
    <source>
        <dbReference type="SAM" id="Phobius"/>
    </source>
</evidence>
<accession>A0A1F5XHB9</accession>
<comment type="caution">
    <text evidence="2">The sequence shown here is derived from an EMBL/GenBank/DDBJ whole genome shotgun (WGS) entry which is preliminary data.</text>
</comment>
<keyword evidence="1" id="KW-0472">Membrane</keyword>
<evidence type="ECO:0000313" key="3">
    <source>
        <dbReference type="Proteomes" id="UP000177346"/>
    </source>
</evidence>